<dbReference type="FunFam" id="3.40.50.720:FF:000084">
    <property type="entry name" value="Short-chain dehydrogenase reductase"/>
    <property type="match status" value="1"/>
</dbReference>
<comment type="similarity">
    <text evidence="1">Belongs to the short-chain dehydrogenases/reductases (SDR) family.</text>
</comment>
<protein>
    <submittedName>
        <fullName evidence="3">SDR family oxidoreductase</fullName>
    </submittedName>
</protein>
<dbReference type="PRINTS" id="PR00081">
    <property type="entry name" value="GDHRDH"/>
</dbReference>
<dbReference type="InterPro" id="IPR036291">
    <property type="entry name" value="NAD(P)-bd_dom_sf"/>
</dbReference>
<dbReference type="KEGG" id="halc:EY643_14985"/>
<keyword evidence="4" id="KW-1185">Reference proteome</keyword>
<dbReference type="InterPro" id="IPR057326">
    <property type="entry name" value="KR_dom"/>
</dbReference>
<dbReference type="OrthoDB" id="9804774at2"/>
<dbReference type="Gene3D" id="3.40.50.720">
    <property type="entry name" value="NAD(P)-binding Rossmann-like Domain"/>
    <property type="match status" value="1"/>
</dbReference>
<dbReference type="Proteomes" id="UP000326287">
    <property type="component" value="Chromosome"/>
</dbReference>
<dbReference type="AlphaFoldDB" id="A0A5P9NPM1"/>
<gene>
    <name evidence="3" type="ORF">EY643_14985</name>
</gene>
<dbReference type="PROSITE" id="PS00061">
    <property type="entry name" value="ADH_SHORT"/>
    <property type="match status" value="1"/>
</dbReference>
<proteinExistence type="inferred from homology"/>
<evidence type="ECO:0000313" key="4">
    <source>
        <dbReference type="Proteomes" id="UP000326287"/>
    </source>
</evidence>
<dbReference type="SUPFAM" id="SSF51735">
    <property type="entry name" value="NAD(P)-binding Rossmann-fold domains"/>
    <property type="match status" value="1"/>
</dbReference>
<dbReference type="CDD" id="cd05233">
    <property type="entry name" value="SDR_c"/>
    <property type="match status" value="1"/>
</dbReference>
<dbReference type="Pfam" id="PF13561">
    <property type="entry name" value="adh_short_C2"/>
    <property type="match status" value="1"/>
</dbReference>
<evidence type="ECO:0000256" key="1">
    <source>
        <dbReference type="ARBA" id="ARBA00006484"/>
    </source>
</evidence>
<sequence>MRRFYALGENVNDNTVNSQKTVVVTGAANGIGAAVAKAFSSQGAFVWLTDRDEDQGHAVTQSLADDGGNAEFRQLDITSEEGWIGLRDAIDARDQRVDVLVNCAGRNDFGFISDTPWSKFSQVMDVNLGGAYTGIQTLLPLLSKRSAEEPAASVVNISSMAASGGVPFFSAYAASKAALTSLTQTAALEFARLQVPVRVNAIEPGTIDTDMFAETQELLSAFGKSKEEVVQLATDRHPVGRLGLVDDVVYAVLYLADEKASFTTGLSLPVCGGRGAGEW</sequence>
<dbReference type="PRINTS" id="PR00080">
    <property type="entry name" value="SDRFAMILY"/>
</dbReference>
<evidence type="ECO:0000259" key="2">
    <source>
        <dbReference type="SMART" id="SM00822"/>
    </source>
</evidence>
<organism evidence="3 4">
    <name type="scientific">Halioglobus maricola</name>
    <dbReference type="NCBI Taxonomy" id="2601894"/>
    <lineage>
        <taxon>Bacteria</taxon>
        <taxon>Pseudomonadati</taxon>
        <taxon>Pseudomonadota</taxon>
        <taxon>Gammaproteobacteria</taxon>
        <taxon>Cellvibrionales</taxon>
        <taxon>Halieaceae</taxon>
        <taxon>Halioglobus</taxon>
    </lineage>
</organism>
<reference evidence="3 4" key="1">
    <citation type="submission" date="2019-02" db="EMBL/GenBank/DDBJ databases">
        <authorList>
            <person name="Li S.-H."/>
        </authorList>
    </citation>
    <scope>NUCLEOTIDE SEQUENCE [LARGE SCALE GENOMIC DNA]</scope>
    <source>
        <strain evidence="3 4">IMCC14385</strain>
    </source>
</reference>
<dbReference type="EMBL" id="CP036422">
    <property type="protein sequence ID" value="QFU76848.1"/>
    <property type="molecule type" value="Genomic_DNA"/>
</dbReference>
<feature type="domain" description="Ketoreductase" evidence="2">
    <location>
        <begin position="20"/>
        <end position="205"/>
    </location>
</feature>
<name>A0A5P9NPM1_9GAMM</name>
<evidence type="ECO:0000313" key="3">
    <source>
        <dbReference type="EMBL" id="QFU76848.1"/>
    </source>
</evidence>
<accession>A0A5P9NPM1</accession>
<dbReference type="InterPro" id="IPR002347">
    <property type="entry name" value="SDR_fam"/>
</dbReference>
<dbReference type="SMART" id="SM00822">
    <property type="entry name" value="PKS_KR"/>
    <property type="match status" value="1"/>
</dbReference>
<dbReference type="GO" id="GO:0016616">
    <property type="term" value="F:oxidoreductase activity, acting on the CH-OH group of donors, NAD or NADP as acceptor"/>
    <property type="evidence" value="ECO:0007669"/>
    <property type="project" value="TreeGrafter"/>
</dbReference>
<dbReference type="PANTHER" id="PTHR42760">
    <property type="entry name" value="SHORT-CHAIN DEHYDROGENASES/REDUCTASES FAMILY MEMBER"/>
    <property type="match status" value="1"/>
</dbReference>
<dbReference type="InterPro" id="IPR020904">
    <property type="entry name" value="Sc_DH/Rdtase_CS"/>
</dbReference>